<comment type="caution">
    <text evidence="2">The sequence shown here is derived from an EMBL/GenBank/DDBJ whole genome shotgun (WGS) entry which is preliminary data.</text>
</comment>
<keyword evidence="1" id="KW-0732">Signal</keyword>
<protein>
    <submittedName>
        <fullName evidence="2">Uncharacterized protein</fullName>
    </submittedName>
</protein>
<feature type="signal peptide" evidence="1">
    <location>
        <begin position="1"/>
        <end position="26"/>
    </location>
</feature>
<dbReference type="EMBL" id="BDGU01000021">
    <property type="protein sequence ID" value="GAV99947.1"/>
    <property type="molecule type" value="Genomic_DNA"/>
</dbReference>
<name>A0A1Q3DY68_LENED</name>
<dbReference type="AlphaFoldDB" id="A0A1Q3DY68"/>
<organism evidence="2 3">
    <name type="scientific">Lentinula edodes</name>
    <name type="common">Shiitake mushroom</name>
    <name type="synonym">Lentinus edodes</name>
    <dbReference type="NCBI Taxonomy" id="5353"/>
    <lineage>
        <taxon>Eukaryota</taxon>
        <taxon>Fungi</taxon>
        <taxon>Dikarya</taxon>
        <taxon>Basidiomycota</taxon>
        <taxon>Agaricomycotina</taxon>
        <taxon>Agaricomycetes</taxon>
        <taxon>Agaricomycetidae</taxon>
        <taxon>Agaricales</taxon>
        <taxon>Marasmiineae</taxon>
        <taxon>Omphalotaceae</taxon>
        <taxon>Lentinula</taxon>
    </lineage>
</organism>
<feature type="chain" id="PRO_5012524009" evidence="1">
    <location>
        <begin position="27"/>
        <end position="206"/>
    </location>
</feature>
<sequence>MIPILPFKMFLFFLSITSHHLLGVDASPISSLVVRDSPKSLFLGYSYVGKRNIYQDGHKSRFKFDKHGLNVQPSPGEKETYQLLSSIDNEYYELKFRVSQDDFDTLNHIYADEQANVKKALHNHQMEDRNTIVVKPKFDTFGVPHSMKDLDFWLKASSYHLPNGEPLQIYVSVTPVAMATSREVADWSKWKGGIKDLPPHLASNLQ</sequence>
<keyword evidence="3" id="KW-1185">Reference proteome</keyword>
<reference evidence="2 3" key="1">
    <citation type="submission" date="2016-08" db="EMBL/GenBank/DDBJ databases">
        <authorList>
            <consortium name="Lentinula edodes genome sequencing consortium"/>
            <person name="Sakamoto Y."/>
            <person name="Nakade K."/>
            <person name="Sato S."/>
            <person name="Yoshida Y."/>
            <person name="Miyazaki K."/>
            <person name="Natsume S."/>
            <person name="Konno N."/>
        </authorList>
    </citation>
    <scope>NUCLEOTIDE SEQUENCE [LARGE SCALE GENOMIC DNA]</scope>
    <source>
        <strain evidence="2 3">NBRC 111202</strain>
    </source>
</reference>
<accession>A0A1Q3DY68</accession>
<evidence type="ECO:0000313" key="2">
    <source>
        <dbReference type="EMBL" id="GAV99947.1"/>
    </source>
</evidence>
<evidence type="ECO:0000313" key="3">
    <source>
        <dbReference type="Proteomes" id="UP000188533"/>
    </source>
</evidence>
<proteinExistence type="predicted"/>
<evidence type="ECO:0000256" key="1">
    <source>
        <dbReference type="SAM" id="SignalP"/>
    </source>
</evidence>
<gene>
    <name evidence="2" type="ORF">LENED_001433</name>
</gene>
<dbReference type="Proteomes" id="UP000188533">
    <property type="component" value="Unassembled WGS sequence"/>
</dbReference>
<reference evidence="2 3" key="2">
    <citation type="submission" date="2017-02" db="EMBL/GenBank/DDBJ databases">
        <title>A genome survey and senescence transcriptome analysis in Lentinula edodes.</title>
        <authorList>
            <person name="Sakamoto Y."/>
            <person name="Nakade K."/>
            <person name="Sato S."/>
            <person name="Yoshida Y."/>
            <person name="Miyazaki K."/>
            <person name="Natsume S."/>
            <person name="Konno N."/>
        </authorList>
    </citation>
    <scope>NUCLEOTIDE SEQUENCE [LARGE SCALE GENOMIC DNA]</scope>
    <source>
        <strain evidence="2 3">NBRC 111202</strain>
    </source>
</reference>